<organism evidence="2">
    <name type="scientific">Trepomonas sp. PC1</name>
    <dbReference type="NCBI Taxonomy" id="1076344"/>
    <lineage>
        <taxon>Eukaryota</taxon>
        <taxon>Metamonada</taxon>
        <taxon>Diplomonadida</taxon>
        <taxon>Hexamitidae</taxon>
        <taxon>Hexamitinae</taxon>
        <taxon>Trepomonas</taxon>
    </lineage>
</organism>
<gene>
    <name evidence="2" type="ORF">TPC1_30307</name>
</gene>
<evidence type="ECO:0000313" key="2">
    <source>
        <dbReference type="EMBL" id="JAP90198.1"/>
    </source>
</evidence>
<dbReference type="AlphaFoldDB" id="A0A146K147"/>
<feature type="non-terminal residue" evidence="2">
    <location>
        <position position="720"/>
    </location>
</feature>
<proteinExistence type="predicted"/>
<evidence type="ECO:0000256" key="1">
    <source>
        <dbReference type="SAM" id="Coils"/>
    </source>
</evidence>
<keyword evidence="1" id="KW-0175">Coiled coil</keyword>
<protein>
    <submittedName>
        <fullName evidence="2">Uncharacterized protein</fullName>
    </submittedName>
</protein>
<accession>A0A146K147</accession>
<dbReference type="EMBL" id="GDID01006408">
    <property type="protein sequence ID" value="JAP90198.1"/>
    <property type="molecule type" value="Transcribed_RNA"/>
</dbReference>
<reference evidence="2" key="1">
    <citation type="submission" date="2015-07" db="EMBL/GenBank/DDBJ databases">
        <title>Adaptation to a free-living lifestyle via gene acquisitions in the diplomonad Trepomonas sp. PC1.</title>
        <authorList>
            <person name="Xu F."/>
            <person name="Jerlstrom-Hultqvist J."/>
            <person name="Kolisko M."/>
            <person name="Simpson A.G.B."/>
            <person name="Roger A.J."/>
            <person name="Svard S.G."/>
            <person name="Andersson J.O."/>
        </authorList>
    </citation>
    <scope>NUCLEOTIDE SEQUENCE</scope>
    <source>
        <strain evidence="2">PC1</strain>
    </source>
</reference>
<sequence length="720" mass="84541">FICQNDDQISILMNKHLDDYTQIDLLIKKLSQITQKCPETIITEYQNQILEYFTNTNNLLSVRTIEEGQVFPYKITRELLQLIINSKIQGRFALVLNIFGNQDGFFLNTEKNQDQYVIFKRNGRIQTQLIYLAERQMQLQQMTWLSPESGKQIAVTEKENFLKVALQAVSGVCISHDADELILVPIKTEVGAEIIENQQLIFPISKCQTKVVKDNLEIDNKRRIEQRINQLTKEKQQCHNNKQKYLESEEISQLNQEIQKLQEKQSHYHECVEKQYGLGMDTKYAKQQRSFFEEQIKNLYSNIRKKTQCFTDQICDLQAQIEYLNSCMFKNVDIEVYNIDSIEKLSDYLTNQYLTNQRSANLQIPVGQLLDRNPHQFTVQKFKSEFSNQIKNLGLNSKDAEGRDRHFVIQQIKPLHNIYVTQLKDSNLNKVSVLQLVPDLLNLESCKCKEVCHFFLCKFKIFNNFEDNKFDIQIKKMISQMGFFIQSYKKYENPKEMFEVSIRTTQAAMYFNFLLKNYFFTLKPVKIVQISNVLACQKQIQDYVNNILKVKEFLKVKFTSQHLIGDHRQALQFLNMIQEREINIHLPLIEIKYNDKQQLNKIIDKYKILQFNAKMRVVFAPKHLKNEIIQLIGAKECENDIQCSQICEHQKPTQKFLIENGRPTKICVNCLKLTLAQIKAQKTTFQLKTDIGMLLNVLSLDFSLDLTQEIIELIAQTEIV</sequence>
<feature type="coiled-coil region" evidence="1">
    <location>
        <begin position="221"/>
        <end position="264"/>
    </location>
</feature>
<feature type="non-terminal residue" evidence="2">
    <location>
        <position position="1"/>
    </location>
</feature>
<name>A0A146K147_9EUKA</name>